<keyword evidence="2" id="KW-1185">Reference proteome</keyword>
<sequence>MKGEMLHEQLFRRWIAACEEYAVKTEREKQVVHTVFAETRCYDISQFSGGRLPAGTPVSHTRYPAFNYVYGLDAAGKPCCYYPDAEDALPFSAGIFNYGNDFAEYIEYGNDDLRLPEKLDRMELQDGKPVAYLSLVMHLGRLPAACPKEEDDWHPLIGKYSFFYHVERYIYEGGRIVAAEGYASEPAGAPVHYRKYYRYGADGLPDEIRKETDSGCISYEYVRFPAADLERLTDELAVLVAASITEGIAAAEYEGPLTQVHLRYSDKKYYWPQVFVLPAAKDKDIVSRERETFTWGKADRQFVAHNVLAYQRPFTALMGYVRESGDYSAVENMLRKAACMLTEEQLSGRVSVTAAFIALALDTWSYTDVALCVSRQEEARSPVFTA</sequence>
<organism evidence="1 2">
    <name type="scientific">Chitinophaga solisilvae</name>
    <dbReference type="NCBI Taxonomy" id="1233460"/>
    <lineage>
        <taxon>Bacteria</taxon>
        <taxon>Pseudomonadati</taxon>
        <taxon>Bacteroidota</taxon>
        <taxon>Chitinophagia</taxon>
        <taxon>Chitinophagales</taxon>
        <taxon>Chitinophagaceae</taxon>
        <taxon>Chitinophaga</taxon>
    </lineage>
</organism>
<name>A0A3S1D4L5_9BACT</name>
<protein>
    <submittedName>
        <fullName evidence="1">Uncharacterized protein</fullName>
    </submittedName>
</protein>
<dbReference type="Proteomes" id="UP000281028">
    <property type="component" value="Unassembled WGS sequence"/>
</dbReference>
<gene>
    <name evidence="1" type="ORF">ECE50_028205</name>
</gene>
<evidence type="ECO:0000313" key="2">
    <source>
        <dbReference type="Proteomes" id="UP000281028"/>
    </source>
</evidence>
<dbReference type="AlphaFoldDB" id="A0A3S1D4L5"/>
<accession>A0A3S1D4L5</accession>
<reference evidence="1" key="1">
    <citation type="submission" date="2020-05" db="EMBL/GenBank/DDBJ databases">
        <title>Chitinophaga laudate sp. nov., isolated from a tropical peat swamp.</title>
        <authorList>
            <person name="Goh C.B.S."/>
            <person name="Lee M.S."/>
            <person name="Parimannan S."/>
            <person name="Pasbakhsh P."/>
            <person name="Yule C.M."/>
            <person name="Rajandas H."/>
            <person name="Loke S."/>
            <person name="Croft L."/>
            <person name="Tan J.B.L."/>
        </authorList>
    </citation>
    <scope>NUCLEOTIDE SEQUENCE</scope>
    <source>
        <strain evidence="1">Mgbs1</strain>
    </source>
</reference>
<proteinExistence type="predicted"/>
<dbReference type="OrthoDB" id="652804at2"/>
<evidence type="ECO:0000313" key="1">
    <source>
        <dbReference type="EMBL" id="NSL90739.1"/>
    </source>
</evidence>
<comment type="caution">
    <text evidence="1">The sequence shown here is derived from an EMBL/GenBank/DDBJ whole genome shotgun (WGS) entry which is preliminary data.</text>
</comment>
<dbReference type="EMBL" id="RIAR02000001">
    <property type="protein sequence ID" value="NSL90739.1"/>
    <property type="molecule type" value="Genomic_DNA"/>
</dbReference>